<dbReference type="InterPro" id="IPR023393">
    <property type="entry name" value="START-like_dom_sf"/>
</dbReference>
<dbReference type="AlphaFoldDB" id="A0A9W4E8S3"/>
<reference evidence="2" key="1">
    <citation type="submission" date="2021-05" db="EMBL/GenBank/DDBJ databases">
        <authorList>
            <person name="Arsene-Ploetze F."/>
        </authorList>
    </citation>
    <scope>NUCLEOTIDE SEQUENCE</scope>
    <source>
        <strain evidence="2">DSM 42138</strain>
    </source>
</reference>
<accession>A0A9W4E8S3</accession>
<dbReference type="SUPFAM" id="SSF55961">
    <property type="entry name" value="Bet v1-like"/>
    <property type="match status" value="1"/>
</dbReference>
<dbReference type="Gene3D" id="3.30.530.20">
    <property type="match status" value="1"/>
</dbReference>
<proteinExistence type="predicted"/>
<feature type="region of interest" description="Disordered" evidence="1">
    <location>
        <begin position="1"/>
        <end position="25"/>
    </location>
</feature>
<gene>
    <name evidence="2" type="ORF">SCOCK_340015</name>
</gene>
<dbReference type="Pfam" id="PF10604">
    <property type="entry name" value="Polyketide_cyc2"/>
    <property type="match status" value="1"/>
</dbReference>
<evidence type="ECO:0000256" key="1">
    <source>
        <dbReference type="SAM" id="MobiDB-lite"/>
    </source>
</evidence>
<protein>
    <submittedName>
        <fullName evidence="2">Polyketide cyclase</fullName>
    </submittedName>
</protein>
<sequence>MSGDPGAPAVERDAPRPRIPPFARGVDSVAGMDTSAVETRHIGIRIDRPADAVYAYASVPSHLPEWAHGLGRSVEEAGGKWVAESPMGRVEVAFVPANDFGVLDHDVTLPSGGTVRNPVRVLADGDACDVVFTVRRRAGTSAEDFRRDTDAVTADLARLKEVLEAR</sequence>
<evidence type="ECO:0000313" key="2">
    <source>
        <dbReference type="EMBL" id="CAG6395591.1"/>
    </source>
</evidence>
<dbReference type="EMBL" id="CAJSLV010000064">
    <property type="protein sequence ID" value="CAG6395591.1"/>
    <property type="molecule type" value="Genomic_DNA"/>
</dbReference>
<dbReference type="InterPro" id="IPR019587">
    <property type="entry name" value="Polyketide_cyclase/dehydratase"/>
</dbReference>
<keyword evidence="3" id="KW-1185">Reference proteome</keyword>
<name>A0A9W4E8S3_9ACTN</name>
<evidence type="ECO:0000313" key="3">
    <source>
        <dbReference type="Proteomes" id="UP001152519"/>
    </source>
</evidence>
<dbReference type="Proteomes" id="UP001152519">
    <property type="component" value="Unassembled WGS sequence"/>
</dbReference>
<comment type="caution">
    <text evidence="2">The sequence shown here is derived from an EMBL/GenBank/DDBJ whole genome shotgun (WGS) entry which is preliminary data.</text>
</comment>
<organism evidence="2 3">
    <name type="scientific">Actinacidiphila cocklensis</name>
    <dbReference type="NCBI Taxonomy" id="887465"/>
    <lineage>
        <taxon>Bacteria</taxon>
        <taxon>Bacillati</taxon>
        <taxon>Actinomycetota</taxon>
        <taxon>Actinomycetes</taxon>
        <taxon>Kitasatosporales</taxon>
        <taxon>Streptomycetaceae</taxon>
        <taxon>Actinacidiphila</taxon>
    </lineage>
</organism>